<dbReference type="NCBIfam" id="TIGR01045">
    <property type="entry name" value="RPE1"/>
    <property type="match status" value="1"/>
</dbReference>
<evidence type="ECO:0000313" key="2">
    <source>
        <dbReference type="EMBL" id="CAK9121516.1"/>
    </source>
</evidence>
<name>A0ABM9ND59_RICHE</name>
<organism evidence="2 3">
    <name type="scientific">Rickettsia helvetica</name>
    <dbReference type="NCBI Taxonomy" id="35789"/>
    <lineage>
        <taxon>Bacteria</taxon>
        <taxon>Pseudomonadati</taxon>
        <taxon>Pseudomonadota</taxon>
        <taxon>Alphaproteobacteria</taxon>
        <taxon>Rickettsiales</taxon>
        <taxon>Rickettsiaceae</taxon>
        <taxon>Rickettsieae</taxon>
        <taxon>Rickettsia</taxon>
        <taxon>spotted fever group</taxon>
    </lineage>
</organism>
<protein>
    <submittedName>
        <fullName evidence="2">Palindromic element RPE1 domain-containing protein</fullName>
    </submittedName>
</protein>
<dbReference type="InterPro" id="IPR005728">
    <property type="entry name" value="RPE1"/>
</dbReference>
<accession>A0ABM9ND59</accession>
<reference evidence="2 3" key="1">
    <citation type="submission" date="2024-02" db="EMBL/GenBank/DDBJ databases">
        <authorList>
            <person name="Nijsse B."/>
            <person name="Sprong H."/>
        </authorList>
    </citation>
    <scope>NUCLEOTIDE SEQUENCE [LARGE SCALE GENOMIC DNA]</scope>
    <source>
        <strain evidence="2">OB144</strain>
    </source>
</reference>
<gene>
    <name evidence="2" type="ORF">OB144RH_06990</name>
</gene>
<evidence type="ECO:0000256" key="1">
    <source>
        <dbReference type="SAM" id="MobiDB-lite"/>
    </source>
</evidence>
<dbReference type="Proteomes" id="UP001642485">
    <property type="component" value="Chromosome"/>
</dbReference>
<proteinExistence type="predicted"/>
<feature type="region of interest" description="Disordered" evidence="1">
    <location>
        <begin position="32"/>
        <end position="61"/>
    </location>
</feature>
<dbReference type="EMBL" id="OZ018776">
    <property type="protein sequence ID" value="CAK9121516.1"/>
    <property type="molecule type" value="Genomic_DNA"/>
</dbReference>
<feature type="compositionally biased region" description="Basic and acidic residues" evidence="1">
    <location>
        <begin position="42"/>
        <end position="51"/>
    </location>
</feature>
<keyword evidence="3" id="KW-1185">Reference proteome</keyword>
<evidence type="ECO:0000313" key="3">
    <source>
        <dbReference type="Proteomes" id="UP001642485"/>
    </source>
</evidence>
<sequence>MLEHFQNGKYTDFGDVPGMVYALKDYSEQNMDNKNRHLSKPAYREEFKGDTSPRTAAYTSVREDSSTGSMYKLLPEAKFGKMSNIRIITGIEEYKE</sequence>